<evidence type="ECO:0000313" key="3">
    <source>
        <dbReference type="Proteomes" id="UP000294614"/>
    </source>
</evidence>
<gene>
    <name evidence="2" type="ORF">C8D98_0406</name>
</gene>
<comment type="caution">
    <text evidence="2">The sequence shown here is derived from an EMBL/GenBank/DDBJ whole genome shotgun (WGS) entry which is preliminary data.</text>
</comment>
<dbReference type="Proteomes" id="UP000294614">
    <property type="component" value="Unassembled WGS sequence"/>
</dbReference>
<dbReference type="RefSeq" id="WP_165871152.1">
    <property type="nucleotide sequence ID" value="NZ_JAJUHT010000002.1"/>
</dbReference>
<sequence>MRTIALTLVMAFSLAIFYGCAGHGTGKATAPGQIKKDTGYNYKSGKQK</sequence>
<feature type="signal peptide" evidence="1">
    <location>
        <begin position="1"/>
        <end position="21"/>
    </location>
</feature>
<keyword evidence="1" id="KW-0732">Signal</keyword>
<keyword evidence="3" id="KW-1185">Reference proteome</keyword>
<accession>A0A4R1KCX7</accession>
<reference evidence="2 3" key="1">
    <citation type="submission" date="2019-03" db="EMBL/GenBank/DDBJ databases">
        <title>Genomic Encyclopedia of Type Strains, Phase IV (KMG-IV): sequencing the most valuable type-strain genomes for metagenomic binning, comparative biology and taxonomic classification.</title>
        <authorList>
            <person name="Goeker M."/>
        </authorList>
    </citation>
    <scope>NUCLEOTIDE SEQUENCE [LARGE SCALE GENOMIC DNA]</scope>
    <source>
        <strain evidence="2 3">DSM 24984</strain>
    </source>
</reference>
<organism evidence="2 3">
    <name type="scientific">Seleniivibrio woodruffii</name>
    <dbReference type="NCBI Taxonomy" id="1078050"/>
    <lineage>
        <taxon>Bacteria</taxon>
        <taxon>Pseudomonadati</taxon>
        <taxon>Deferribacterota</taxon>
        <taxon>Deferribacteres</taxon>
        <taxon>Deferribacterales</taxon>
        <taxon>Geovibrionaceae</taxon>
        <taxon>Seleniivibrio</taxon>
    </lineage>
</organism>
<protein>
    <recommendedName>
        <fullName evidence="4">Lipoprotein</fullName>
    </recommendedName>
</protein>
<feature type="chain" id="PRO_5020600507" description="Lipoprotein" evidence="1">
    <location>
        <begin position="22"/>
        <end position="48"/>
    </location>
</feature>
<name>A0A4R1KCX7_9BACT</name>
<evidence type="ECO:0000313" key="2">
    <source>
        <dbReference type="EMBL" id="TCK61900.1"/>
    </source>
</evidence>
<evidence type="ECO:0000256" key="1">
    <source>
        <dbReference type="SAM" id="SignalP"/>
    </source>
</evidence>
<dbReference type="EMBL" id="SMGG01000003">
    <property type="protein sequence ID" value="TCK61900.1"/>
    <property type="molecule type" value="Genomic_DNA"/>
</dbReference>
<dbReference type="PROSITE" id="PS51257">
    <property type="entry name" value="PROKAR_LIPOPROTEIN"/>
    <property type="match status" value="1"/>
</dbReference>
<dbReference type="AlphaFoldDB" id="A0A4R1KCX7"/>
<proteinExistence type="predicted"/>
<evidence type="ECO:0008006" key="4">
    <source>
        <dbReference type="Google" id="ProtNLM"/>
    </source>
</evidence>